<dbReference type="InterPro" id="IPR000253">
    <property type="entry name" value="FHA_dom"/>
</dbReference>
<dbReference type="RefSeq" id="WP_068847857.1">
    <property type="nucleotide sequence ID" value="NZ_LYDR01000090.1"/>
</dbReference>
<dbReference type="PROSITE" id="PS50006">
    <property type="entry name" value="FHA_DOMAIN"/>
    <property type="match status" value="1"/>
</dbReference>
<dbReference type="SUPFAM" id="SSF49879">
    <property type="entry name" value="SMAD/FHA domain"/>
    <property type="match status" value="1"/>
</dbReference>
<evidence type="ECO:0000259" key="2">
    <source>
        <dbReference type="PROSITE" id="PS50006"/>
    </source>
</evidence>
<dbReference type="AlphaFoldDB" id="A0A1C3EDH5"/>
<name>A0A1C3EDH5_9PLAN</name>
<dbReference type="EMBL" id="LYDR01000090">
    <property type="protein sequence ID" value="ODA31254.1"/>
    <property type="molecule type" value="Genomic_DNA"/>
</dbReference>
<dbReference type="Gene3D" id="2.60.200.20">
    <property type="match status" value="1"/>
</dbReference>
<evidence type="ECO:0000313" key="3">
    <source>
        <dbReference type="EMBL" id="ODA31254.1"/>
    </source>
</evidence>
<organism evidence="3 4">
    <name type="scientific">Planctopirus hydrillae</name>
    <dbReference type="NCBI Taxonomy" id="1841610"/>
    <lineage>
        <taxon>Bacteria</taxon>
        <taxon>Pseudomonadati</taxon>
        <taxon>Planctomycetota</taxon>
        <taxon>Planctomycetia</taxon>
        <taxon>Planctomycetales</taxon>
        <taxon>Planctomycetaceae</taxon>
        <taxon>Planctopirus</taxon>
    </lineage>
</organism>
<dbReference type="STRING" id="1841610.A6X21_22535"/>
<protein>
    <submittedName>
        <fullName evidence="3">Forkhead-associated protein</fullName>
    </submittedName>
</protein>
<dbReference type="InterPro" id="IPR008984">
    <property type="entry name" value="SMAD_FHA_dom_sf"/>
</dbReference>
<dbReference type="CDD" id="cd00060">
    <property type="entry name" value="FHA"/>
    <property type="match status" value="1"/>
</dbReference>
<gene>
    <name evidence="3" type="ORF">A6X21_22535</name>
</gene>
<keyword evidence="4" id="KW-1185">Reference proteome</keyword>
<dbReference type="Pfam" id="PF00498">
    <property type="entry name" value="FHA"/>
    <property type="match status" value="1"/>
</dbReference>
<dbReference type="OrthoDB" id="151099at2"/>
<dbReference type="PANTHER" id="PTHR23308">
    <property type="entry name" value="NUCLEAR INHIBITOR OF PROTEIN PHOSPHATASE-1"/>
    <property type="match status" value="1"/>
</dbReference>
<sequence>MLGQLVPVGGGDPIPLLQSRIVVGRRPTCDIVLEFSNVSSQHCELLYEQGHWKIHDLGSSNGTKVNGIRHDERWLKPGDEVTFAKHKFVIDFVPGSSDPPPANEEENPFSRSLLEKAGLAEPERRPRPPRTQSPARPPARPQPDPNSKEGEEDILRWLADE</sequence>
<proteinExistence type="predicted"/>
<feature type="domain" description="FHA" evidence="2">
    <location>
        <begin position="21"/>
        <end position="70"/>
    </location>
</feature>
<dbReference type="InterPro" id="IPR050923">
    <property type="entry name" value="Cell_Proc_Reg/RNA_Proc"/>
</dbReference>
<dbReference type="SMART" id="SM00240">
    <property type="entry name" value="FHA"/>
    <property type="match status" value="1"/>
</dbReference>
<reference evidence="3 4" key="1">
    <citation type="submission" date="2016-05" db="EMBL/GenBank/DDBJ databases">
        <title>Genomic and physiological characterization of Planctopirus sp. isolated from fresh water lake.</title>
        <authorList>
            <person name="Subhash Y."/>
            <person name="Ramana C."/>
        </authorList>
    </citation>
    <scope>NUCLEOTIDE SEQUENCE [LARGE SCALE GENOMIC DNA]</scope>
    <source>
        <strain evidence="3 4">JC280</strain>
    </source>
</reference>
<dbReference type="Proteomes" id="UP000094828">
    <property type="component" value="Unassembled WGS sequence"/>
</dbReference>
<feature type="region of interest" description="Disordered" evidence="1">
    <location>
        <begin position="92"/>
        <end position="161"/>
    </location>
</feature>
<evidence type="ECO:0000256" key="1">
    <source>
        <dbReference type="SAM" id="MobiDB-lite"/>
    </source>
</evidence>
<accession>A0A1C3EDH5</accession>
<evidence type="ECO:0000313" key="4">
    <source>
        <dbReference type="Proteomes" id="UP000094828"/>
    </source>
</evidence>
<feature type="compositionally biased region" description="Pro residues" evidence="1">
    <location>
        <begin position="129"/>
        <end position="144"/>
    </location>
</feature>
<comment type="caution">
    <text evidence="3">The sequence shown here is derived from an EMBL/GenBank/DDBJ whole genome shotgun (WGS) entry which is preliminary data.</text>
</comment>
<feature type="compositionally biased region" description="Basic and acidic residues" evidence="1">
    <location>
        <begin position="146"/>
        <end position="161"/>
    </location>
</feature>